<dbReference type="EMBL" id="WKQV01000009">
    <property type="protein sequence ID" value="MSD27225.1"/>
    <property type="molecule type" value="Genomic_DNA"/>
</dbReference>
<name>A0A7X2MB20_9FIRM</name>
<feature type="domain" description="FMN-binding" evidence="1">
    <location>
        <begin position="62"/>
        <end position="136"/>
    </location>
</feature>
<dbReference type="Gene3D" id="3.90.1010.20">
    <property type="match status" value="1"/>
</dbReference>
<evidence type="ECO:0000259" key="1">
    <source>
        <dbReference type="SMART" id="SM00900"/>
    </source>
</evidence>
<proteinExistence type="predicted"/>
<reference evidence="2 3" key="1">
    <citation type="journal article" date="2019" name="Nat. Med.">
        <title>A library of human gut bacterial isolates paired with longitudinal multiomics data enables mechanistic microbiome research.</title>
        <authorList>
            <person name="Poyet M."/>
            <person name="Groussin M."/>
            <person name="Gibbons S.M."/>
            <person name="Avila-Pacheco J."/>
            <person name="Jiang X."/>
            <person name="Kearney S.M."/>
            <person name="Perrotta A.R."/>
            <person name="Berdy B."/>
            <person name="Zhao S."/>
            <person name="Lieberman T.D."/>
            <person name="Swanson P.K."/>
            <person name="Smith M."/>
            <person name="Roesemann S."/>
            <person name="Alexander J.E."/>
            <person name="Rich S.A."/>
            <person name="Livny J."/>
            <person name="Vlamakis H."/>
            <person name="Clish C."/>
            <person name="Bullock K."/>
            <person name="Deik A."/>
            <person name="Scott J."/>
            <person name="Pierce K.A."/>
            <person name="Xavier R.J."/>
            <person name="Alm E.J."/>
        </authorList>
    </citation>
    <scope>NUCLEOTIDE SEQUENCE [LARGE SCALE GENOMIC DNA]</scope>
    <source>
        <strain evidence="2 3">BIOML-A5</strain>
    </source>
</reference>
<organism evidence="2 3">
    <name type="scientific">Agathobacter rectalis</name>
    <dbReference type="NCBI Taxonomy" id="39491"/>
    <lineage>
        <taxon>Bacteria</taxon>
        <taxon>Bacillati</taxon>
        <taxon>Bacillota</taxon>
        <taxon>Clostridia</taxon>
        <taxon>Lachnospirales</taxon>
        <taxon>Lachnospiraceae</taxon>
        <taxon>Agathobacter</taxon>
    </lineage>
</organism>
<accession>A0A7X2MB20</accession>
<dbReference type="GO" id="GO:0010181">
    <property type="term" value="F:FMN binding"/>
    <property type="evidence" value="ECO:0007669"/>
    <property type="project" value="InterPro"/>
</dbReference>
<dbReference type="Proteomes" id="UP000465607">
    <property type="component" value="Unassembled WGS sequence"/>
</dbReference>
<comment type="caution">
    <text evidence="2">The sequence shown here is derived from an EMBL/GenBank/DDBJ whole genome shotgun (WGS) entry which is preliminary data.</text>
</comment>
<sequence>MQEFWIRLVSLFIVVSSLWGYNMTIDKREQENKNTQHIVAETESTDSQGAYKDGTYTGSAEGFGGNVDVKVTIEAGKISSVDITAAEKEDGAYLAMAEDIIPSIISAQSADVDTVSGATFSSTAIRNATKQALEKAVK</sequence>
<dbReference type="InterPro" id="IPR007329">
    <property type="entry name" value="FMN-bd"/>
</dbReference>
<gene>
    <name evidence="2" type="ORF">GKE44_08655</name>
</gene>
<protein>
    <submittedName>
        <fullName evidence="2">FMN-binding protein</fullName>
    </submittedName>
</protein>
<dbReference type="SMART" id="SM00900">
    <property type="entry name" value="FMN_bind"/>
    <property type="match status" value="1"/>
</dbReference>
<dbReference type="RefSeq" id="WP_154268688.1">
    <property type="nucleotide sequence ID" value="NZ_WKQO01000008.1"/>
</dbReference>
<dbReference type="AlphaFoldDB" id="A0A7X2MB20"/>
<evidence type="ECO:0000313" key="3">
    <source>
        <dbReference type="Proteomes" id="UP000465607"/>
    </source>
</evidence>
<dbReference type="Pfam" id="PF04205">
    <property type="entry name" value="FMN_bind"/>
    <property type="match status" value="1"/>
</dbReference>
<evidence type="ECO:0000313" key="2">
    <source>
        <dbReference type="EMBL" id="MSD27225.1"/>
    </source>
</evidence>
<dbReference type="GO" id="GO:0016020">
    <property type="term" value="C:membrane"/>
    <property type="evidence" value="ECO:0007669"/>
    <property type="project" value="InterPro"/>
</dbReference>